<reference evidence="9" key="3">
    <citation type="submission" date="2010-09" db="EMBL/GenBank/DDBJ databases">
        <title>Annotation of Gaeumannomyces graminis var. tritici R3-111a-1.</title>
        <authorList>
            <consortium name="The Broad Institute Genome Sequencing Platform"/>
            <person name="Ma L.-J."/>
            <person name="Dead R."/>
            <person name="Young S.K."/>
            <person name="Zeng Q."/>
            <person name="Gargeya S."/>
            <person name="Fitzgerald M."/>
            <person name="Haas B."/>
            <person name="Abouelleil A."/>
            <person name="Alvarado L."/>
            <person name="Arachchi H.M."/>
            <person name="Berlin A."/>
            <person name="Brown A."/>
            <person name="Chapman S.B."/>
            <person name="Chen Z."/>
            <person name="Dunbar C."/>
            <person name="Freedman E."/>
            <person name="Gearin G."/>
            <person name="Gellesch M."/>
            <person name="Goldberg J."/>
            <person name="Griggs A."/>
            <person name="Gujja S."/>
            <person name="Heiman D."/>
            <person name="Howarth C."/>
            <person name="Larson L."/>
            <person name="Lui A."/>
            <person name="MacDonald P.J.P."/>
            <person name="Mehta T."/>
            <person name="Montmayeur A."/>
            <person name="Murphy C."/>
            <person name="Neiman D."/>
            <person name="Pearson M."/>
            <person name="Priest M."/>
            <person name="Roberts A."/>
            <person name="Saif S."/>
            <person name="Shea T."/>
            <person name="Shenoy N."/>
            <person name="Sisk P."/>
            <person name="Stolte C."/>
            <person name="Sykes S."/>
            <person name="Yandava C."/>
            <person name="Wortman J."/>
            <person name="Nusbaum C."/>
            <person name="Birren B."/>
        </authorList>
    </citation>
    <scope>NUCLEOTIDE SEQUENCE</scope>
    <source>
        <strain evidence="9">R3-111a-1</strain>
    </source>
</reference>
<protein>
    <submittedName>
        <fullName evidence="9 10">Uncharacterized protein</fullName>
    </submittedName>
</protein>
<dbReference type="PANTHER" id="PTHR43549:SF2">
    <property type="entry name" value="MULTIDRUG RESISTANCE PROTEIN NORM-RELATED"/>
    <property type="match status" value="1"/>
</dbReference>
<reference evidence="9" key="2">
    <citation type="submission" date="2010-07" db="EMBL/GenBank/DDBJ databases">
        <authorList>
            <consortium name="The Broad Institute Genome Sequencing Platform"/>
            <consortium name="Broad Institute Genome Sequencing Center for Infectious Disease"/>
            <person name="Ma L.-J."/>
            <person name="Dead R."/>
            <person name="Young S."/>
            <person name="Zeng Q."/>
            <person name="Koehrsen M."/>
            <person name="Alvarado L."/>
            <person name="Berlin A."/>
            <person name="Chapman S.B."/>
            <person name="Chen Z."/>
            <person name="Freedman E."/>
            <person name="Gellesch M."/>
            <person name="Goldberg J."/>
            <person name="Griggs A."/>
            <person name="Gujja S."/>
            <person name="Heilman E.R."/>
            <person name="Heiman D."/>
            <person name="Hepburn T."/>
            <person name="Howarth C."/>
            <person name="Jen D."/>
            <person name="Larson L."/>
            <person name="Mehta T."/>
            <person name="Neiman D."/>
            <person name="Pearson M."/>
            <person name="Roberts A."/>
            <person name="Saif S."/>
            <person name="Shea T."/>
            <person name="Shenoy N."/>
            <person name="Sisk P."/>
            <person name="Stolte C."/>
            <person name="Sykes S."/>
            <person name="Walk T."/>
            <person name="White J."/>
            <person name="Yandava C."/>
            <person name="Haas B."/>
            <person name="Nusbaum C."/>
            <person name="Birren B."/>
        </authorList>
    </citation>
    <scope>NUCLEOTIDE SEQUENCE</scope>
    <source>
        <strain evidence="9">R3-111a-1</strain>
    </source>
</reference>
<keyword evidence="4 8" id="KW-0812">Transmembrane</keyword>
<name>J3P817_GAET3</name>
<feature type="transmembrane region" description="Helical" evidence="8">
    <location>
        <begin position="125"/>
        <end position="147"/>
    </location>
</feature>
<feature type="compositionally biased region" description="Basic and acidic residues" evidence="7">
    <location>
        <begin position="1"/>
        <end position="16"/>
    </location>
</feature>
<sequence length="520" mass="57403">MLPKRDVEESAHEGSGPRDSSTNRRLGHDDDEGRGDGDAEIEPVAWYHRKRYPGALLFNIASFILPALYNLLSKYWVANIDASLVVTTDIYTYIGVVVEVLNEGLPRAAWVIIGDASLRTLAQRLGLTHTLILFQASLGLIMSIAFVGAAPTFAEGFVPVEVRAVSITYVRISGFSALTSTIETAVANATRALDKPDVPLIISSIKFAVNIALDLLLISPFHVGSHTPTVNLQAGVQLACNMTAALAGLAYFLWRTSLRFRKHPQHRDVIEATRPSVRHLLVLLRPGLATFLESAVRNALYLWLITTIVAMGSTYATAWGVFNTIRWGLIMVPVNALEQTSLAFTAHAWGRLRRSVGVGDLQPRVAPRDLVPVLRPAATSVALALAVEVPVCLFLTFLGVRPFARYLGGSDEVADVAAMMWRSLDWCYIFYAVSTQLATVLLATRPRWYLWQSLASNLLYVLPWAIVCQTANLDPSRAWTYHSFVFGGSLVFSFLDILIFDAFWVWSLVKGKMKLEPFKA</sequence>
<dbReference type="HOGENOM" id="CLU_030965_1_0_1"/>
<dbReference type="Proteomes" id="UP000006039">
    <property type="component" value="Unassembled WGS sequence"/>
</dbReference>
<evidence type="ECO:0000313" key="9">
    <source>
        <dbReference type="EMBL" id="EJT72800.1"/>
    </source>
</evidence>
<dbReference type="AlphaFoldDB" id="J3P817"/>
<feature type="transmembrane region" description="Helical" evidence="8">
    <location>
        <begin position="300"/>
        <end position="322"/>
    </location>
</feature>
<keyword evidence="3" id="KW-1003">Cell membrane</keyword>
<evidence type="ECO:0000256" key="6">
    <source>
        <dbReference type="ARBA" id="ARBA00023136"/>
    </source>
</evidence>
<gene>
    <name evidence="10" type="primary">20350113</name>
    <name evidence="9" type="ORF">GGTG_09655</name>
</gene>
<keyword evidence="6 8" id="KW-0472">Membrane</keyword>
<feature type="transmembrane region" description="Helical" evidence="8">
    <location>
        <begin position="56"/>
        <end position="78"/>
    </location>
</feature>
<evidence type="ECO:0000256" key="3">
    <source>
        <dbReference type="ARBA" id="ARBA00022475"/>
    </source>
</evidence>
<reference evidence="10" key="5">
    <citation type="submission" date="2018-04" db="UniProtKB">
        <authorList>
            <consortium name="EnsemblFungi"/>
        </authorList>
    </citation>
    <scope>IDENTIFICATION</scope>
    <source>
        <strain evidence="10">R3-111a-1</strain>
    </source>
</reference>
<evidence type="ECO:0000313" key="11">
    <source>
        <dbReference type="Proteomes" id="UP000006039"/>
    </source>
</evidence>
<feature type="transmembrane region" description="Helical" evidence="8">
    <location>
        <begin position="479"/>
        <end position="506"/>
    </location>
</feature>
<dbReference type="RefSeq" id="XP_009225774.1">
    <property type="nucleotide sequence ID" value="XM_009227510.1"/>
</dbReference>
<dbReference type="GeneID" id="20350113"/>
<evidence type="ECO:0000256" key="8">
    <source>
        <dbReference type="SAM" id="Phobius"/>
    </source>
</evidence>
<evidence type="ECO:0000256" key="5">
    <source>
        <dbReference type="ARBA" id="ARBA00022989"/>
    </source>
</evidence>
<dbReference type="EMBL" id="GL385399">
    <property type="protein sequence ID" value="EJT72800.1"/>
    <property type="molecule type" value="Genomic_DNA"/>
</dbReference>
<evidence type="ECO:0000313" key="10">
    <source>
        <dbReference type="EnsemblFungi" id="EJT72800"/>
    </source>
</evidence>
<reference evidence="10" key="4">
    <citation type="journal article" date="2015" name="G3 (Bethesda)">
        <title>Genome sequences of three phytopathogenic species of the Magnaporthaceae family of fungi.</title>
        <authorList>
            <person name="Okagaki L.H."/>
            <person name="Nunes C.C."/>
            <person name="Sailsbery J."/>
            <person name="Clay B."/>
            <person name="Brown D."/>
            <person name="John T."/>
            <person name="Oh Y."/>
            <person name="Young N."/>
            <person name="Fitzgerald M."/>
            <person name="Haas B.J."/>
            <person name="Zeng Q."/>
            <person name="Young S."/>
            <person name="Adiconis X."/>
            <person name="Fan L."/>
            <person name="Levin J.Z."/>
            <person name="Mitchell T.K."/>
            <person name="Okubara P.A."/>
            <person name="Farman M.L."/>
            <person name="Kohn L.M."/>
            <person name="Birren B."/>
            <person name="Ma L.-J."/>
            <person name="Dean R.A."/>
        </authorList>
    </citation>
    <scope>NUCLEOTIDE SEQUENCE</scope>
    <source>
        <strain evidence="10">R3-111a-1</strain>
    </source>
</reference>
<evidence type="ECO:0000256" key="2">
    <source>
        <dbReference type="ARBA" id="ARBA00022448"/>
    </source>
</evidence>
<keyword evidence="11" id="KW-1185">Reference proteome</keyword>
<feature type="transmembrane region" description="Helical" evidence="8">
    <location>
        <begin position="234"/>
        <end position="254"/>
    </location>
</feature>
<reference evidence="11" key="1">
    <citation type="submission" date="2010-07" db="EMBL/GenBank/DDBJ databases">
        <title>The genome sequence of Gaeumannomyces graminis var. tritici strain R3-111a-1.</title>
        <authorList>
            <consortium name="The Broad Institute Genome Sequencing Platform"/>
            <person name="Ma L.-J."/>
            <person name="Dead R."/>
            <person name="Young S."/>
            <person name="Zeng Q."/>
            <person name="Koehrsen M."/>
            <person name="Alvarado L."/>
            <person name="Berlin A."/>
            <person name="Chapman S.B."/>
            <person name="Chen Z."/>
            <person name="Freedman E."/>
            <person name="Gellesch M."/>
            <person name="Goldberg J."/>
            <person name="Griggs A."/>
            <person name="Gujja S."/>
            <person name="Heilman E.R."/>
            <person name="Heiman D."/>
            <person name="Hepburn T."/>
            <person name="Howarth C."/>
            <person name="Jen D."/>
            <person name="Larson L."/>
            <person name="Mehta T."/>
            <person name="Neiman D."/>
            <person name="Pearson M."/>
            <person name="Roberts A."/>
            <person name="Saif S."/>
            <person name="Shea T."/>
            <person name="Shenoy N."/>
            <person name="Sisk P."/>
            <person name="Stolte C."/>
            <person name="Sykes S."/>
            <person name="Walk T."/>
            <person name="White J."/>
            <person name="Yandava C."/>
            <person name="Haas B."/>
            <person name="Nusbaum C."/>
            <person name="Birren B."/>
        </authorList>
    </citation>
    <scope>NUCLEOTIDE SEQUENCE [LARGE SCALE GENOMIC DNA]</scope>
    <source>
        <strain evidence="11">R3-111a-1</strain>
    </source>
</reference>
<dbReference type="OrthoDB" id="2119662at2759"/>
<evidence type="ECO:0000256" key="4">
    <source>
        <dbReference type="ARBA" id="ARBA00022692"/>
    </source>
</evidence>
<dbReference type="PANTHER" id="PTHR43549">
    <property type="entry name" value="MULTIDRUG RESISTANCE PROTEIN YPNP-RELATED"/>
    <property type="match status" value="1"/>
</dbReference>
<feature type="region of interest" description="Disordered" evidence="7">
    <location>
        <begin position="1"/>
        <end position="37"/>
    </location>
</feature>
<keyword evidence="5 8" id="KW-1133">Transmembrane helix</keyword>
<dbReference type="eggNOG" id="ENOG502RBVG">
    <property type="taxonomic scope" value="Eukaryota"/>
</dbReference>
<feature type="transmembrane region" description="Helical" evidence="8">
    <location>
        <begin position="426"/>
        <end position="443"/>
    </location>
</feature>
<evidence type="ECO:0000256" key="1">
    <source>
        <dbReference type="ARBA" id="ARBA00004651"/>
    </source>
</evidence>
<comment type="subcellular location">
    <subcellularLocation>
        <location evidence="1">Cell membrane</location>
        <topology evidence="1">Multi-pass membrane protein</topology>
    </subcellularLocation>
</comment>
<organism evidence="9">
    <name type="scientific">Gaeumannomyces tritici (strain R3-111a-1)</name>
    <name type="common">Wheat and barley take-all root rot fungus</name>
    <name type="synonym">Gaeumannomyces graminis var. tritici</name>
    <dbReference type="NCBI Taxonomy" id="644352"/>
    <lineage>
        <taxon>Eukaryota</taxon>
        <taxon>Fungi</taxon>
        <taxon>Dikarya</taxon>
        <taxon>Ascomycota</taxon>
        <taxon>Pezizomycotina</taxon>
        <taxon>Sordariomycetes</taxon>
        <taxon>Sordariomycetidae</taxon>
        <taxon>Magnaporthales</taxon>
        <taxon>Magnaporthaceae</taxon>
        <taxon>Gaeumannomyces</taxon>
    </lineage>
</organism>
<dbReference type="VEuPathDB" id="FungiDB:GGTG_09655"/>
<feature type="transmembrane region" description="Helical" evidence="8">
    <location>
        <begin position="198"/>
        <end position="222"/>
    </location>
</feature>
<keyword evidence="2" id="KW-0813">Transport</keyword>
<feature type="transmembrane region" description="Helical" evidence="8">
    <location>
        <begin position="377"/>
        <end position="400"/>
    </location>
</feature>
<dbReference type="STRING" id="644352.J3P817"/>
<dbReference type="EnsemblFungi" id="EJT72800">
    <property type="protein sequence ID" value="EJT72800"/>
    <property type="gene ID" value="GGTG_09655"/>
</dbReference>
<dbReference type="GO" id="GO:0005886">
    <property type="term" value="C:plasma membrane"/>
    <property type="evidence" value="ECO:0007669"/>
    <property type="project" value="UniProtKB-SubCell"/>
</dbReference>
<evidence type="ECO:0000256" key="7">
    <source>
        <dbReference type="SAM" id="MobiDB-lite"/>
    </source>
</evidence>
<accession>J3P817</accession>
<proteinExistence type="predicted"/>
<dbReference type="InterPro" id="IPR052031">
    <property type="entry name" value="Membrane_Transporter-Flippase"/>
</dbReference>